<dbReference type="PANTHER" id="PTHR11358:SF30">
    <property type="entry name" value="AGMATINASE 1-RELATED"/>
    <property type="match status" value="1"/>
</dbReference>
<dbReference type="EMBL" id="CP118380">
    <property type="protein sequence ID" value="WFD45011.1"/>
    <property type="molecule type" value="Genomic_DNA"/>
</dbReference>
<feature type="region of interest" description="Disordered" evidence="5">
    <location>
        <begin position="42"/>
        <end position="82"/>
    </location>
</feature>
<dbReference type="EC" id="3.5.3.11" evidence="7"/>
<dbReference type="InterPro" id="IPR006035">
    <property type="entry name" value="Ureohydrolase"/>
</dbReference>
<proteinExistence type="inferred from homology"/>
<evidence type="ECO:0000313" key="8">
    <source>
        <dbReference type="Proteomes" id="UP001214628"/>
    </source>
</evidence>
<dbReference type="InterPro" id="IPR023696">
    <property type="entry name" value="Ureohydrolase_dom_sf"/>
</dbReference>
<keyword evidence="8" id="KW-1185">Reference proteome</keyword>
<dbReference type="FunFam" id="3.40.800.10:FF:000014">
    <property type="entry name" value="Arginase family protein"/>
    <property type="match status" value="1"/>
</dbReference>
<protein>
    <submittedName>
        <fullName evidence="7">Agmatinase</fullName>
        <ecNumber evidence="7">3.5.3.11</ecNumber>
    </submittedName>
</protein>
<dbReference type="NCBIfam" id="TIGR01230">
    <property type="entry name" value="agmatinase"/>
    <property type="match status" value="1"/>
</dbReference>
<dbReference type="GO" id="GO:0008783">
    <property type="term" value="F:agmatinase activity"/>
    <property type="evidence" value="ECO:0007669"/>
    <property type="project" value="UniProtKB-EC"/>
</dbReference>
<dbReference type="InterPro" id="IPR020855">
    <property type="entry name" value="Ureohydrolase_Mn_BS"/>
</dbReference>
<sequence>MRSALILCATAASLAAAFPWQWEQQIYQGAYELAHEIDDAVRGSHASESQHATRPKHDSTTCAQRHGQYKSAPEPDDGYVPFPLRQASALQSDGNVVDYSEWTGRASMDEGAPLADGPTADAVFAGFGSFAHLPMMNCLHSDASFDIGFLGMPLDTATSYRPGARFGPSGIRQGSRRLRLYGGHNVPLDINPFSSWAKIVDCGDVLATSYDTALAIKQLEAGHKKAMARDATKEIKGKKTHPRIISLGGDHSITLPVLRSIAKVYGPVSVIHFDSHLDTWKPRVFGGAKSSTAGVNHGTYFYHAAKEGLIRNGTSVHAGIRTTLNNLDDYKNDRECGFHLHEAWEIDKIGVDGFIRTIREIVGDSPVYLSIDIDVLDPSHAPATGTPETGGWTTRELRTIVRGLEGLNFVGADVVEVAPPYDTAAEITQLAAADLMFEVLSMMVKKGPVSLST</sequence>
<dbReference type="PROSITE" id="PS51409">
    <property type="entry name" value="ARGINASE_2"/>
    <property type="match status" value="1"/>
</dbReference>
<dbReference type="SUPFAM" id="SSF52768">
    <property type="entry name" value="Arginase/deacetylase"/>
    <property type="match status" value="1"/>
</dbReference>
<dbReference type="Proteomes" id="UP001214628">
    <property type="component" value="Chromosome 6"/>
</dbReference>
<dbReference type="PANTHER" id="PTHR11358">
    <property type="entry name" value="ARGINASE/AGMATINASE"/>
    <property type="match status" value="1"/>
</dbReference>
<keyword evidence="6" id="KW-0732">Signal</keyword>
<evidence type="ECO:0000256" key="5">
    <source>
        <dbReference type="SAM" id="MobiDB-lite"/>
    </source>
</evidence>
<evidence type="ECO:0000256" key="1">
    <source>
        <dbReference type="ARBA" id="ARBA00009227"/>
    </source>
</evidence>
<dbReference type="PROSITE" id="PS01053">
    <property type="entry name" value="ARGINASE_1"/>
    <property type="match status" value="1"/>
</dbReference>
<evidence type="ECO:0000256" key="4">
    <source>
        <dbReference type="RuleBase" id="RU003684"/>
    </source>
</evidence>
<dbReference type="GO" id="GO:0046872">
    <property type="term" value="F:metal ion binding"/>
    <property type="evidence" value="ECO:0007669"/>
    <property type="project" value="UniProtKB-KW"/>
</dbReference>
<accession>A0AAF0FFD3</accession>
<evidence type="ECO:0000256" key="2">
    <source>
        <dbReference type="ARBA" id="ARBA00022723"/>
    </source>
</evidence>
<dbReference type="GO" id="GO:0033389">
    <property type="term" value="P:putrescine biosynthetic process from arginine, via agmatine"/>
    <property type="evidence" value="ECO:0007669"/>
    <property type="project" value="TreeGrafter"/>
</dbReference>
<keyword evidence="2" id="KW-0479">Metal-binding</keyword>
<gene>
    <name evidence="7" type="ORF">MPSI1_003687</name>
</gene>
<organism evidence="7 8">
    <name type="scientific">Malassezia psittaci</name>
    <dbReference type="NCBI Taxonomy" id="1821823"/>
    <lineage>
        <taxon>Eukaryota</taxon>
        <taxon>Fungi</taxon>
        <taxon>Dikarya</taxon>
        <taxon>Basidiomycota</taxon>
        <taxon>Ustilaginomycotina</taxon>
        <taxon>Malasseziomycetes</taxon>
        <taxon>Malasseziales</taxon>
        <taxon>Malasseziaceae</taxon>
        <taxon>Malassezia</taxon>
    </lineage>
</organism>
<evidence type="ECO:0000256" key="6">
    <source>
        <dbReference type="SAM" id="SignalP"/>
    </source>
</evidence>
<feature type="signal peptide" evidence="6">
    <location>
        <begin position="1"/>
        <end position="17"/>
    </location>
</feature>
<dbReference type="InterPro" id="IPR005925">
    <property type="entry name" value="Agmatinase-rel"/>
</dbReference>
<feature type="chain" id="PRO_5042099093" evidence="6">
    <location>
        <begin position="18"/>
        <end position="453"/>
    </location>
</feature>
<comment type="similarity">
    <text evidence="1">Belongs to the arginase family. Agmatinase subfamily.</text>
</comment>
<dbReference type="Gene3D" id="3.40.800.10">
    <property type="entry name" value="Ureohydrolase domain"/>
    <property type="match status" value="1"/>
</dbReference>
<dbReference type="CDD" id="cd11592">
    <property type="entry name" value="Agmatinase_PAH"/>
    <property type="match status" value="1"/>
</dbReference>
<evidence type="ECO:0000313" key="7">
    <source>
        <dbReference type="EMBL" id="WFD45011.1"/>
    </source>
</evidence>
<reference evidence="7" key="1">
    <citation type="submission" date="2023-02" db="EMBL/GenBank/DDBJ databases">
        <title>Mating type loci evolution in Malassezia.</title>
        <authorList>
            <person name="Coelho M.A."/>
        </authorList>
    </citation>
    <scope>NUCLEOTIDE SEQUENCE</scope>
    <source>
        <strain evidence="7">CBS 14136</strain>
    </source>
</reference>
<dbReference type="Pfam" id="PF00491">
    <property type="entry name" value="Arginase"/>
    <property type="match status" value="1"/>
</dbReference>
<evidence type="ECO:0000256" key="3">
    <source>
        <dbReference type="ARBA" id="ARBA00022801"/>
    </source>
</evidence>
<name>A0AAF0FFD3_9BASI</name>
<dbReference type="AlphaFoldDB" id="A0AAF0FFD3"/>
<keyword evidence="3 4" id="KW-0378">Hydrolase</keyword>
<dbReference type="PRINTS" id="PR00116">
    <property type="entry name" value="ARGINASE"/>
</dbReference>